<sequence length="450" mass="48959">MALNIDPAKALRTPRQREELVRAVLAANPKEESRHVEWKTDLGELTTTHASFVAARAILGMANRSLSVARTAFEGGGYLVLGAEPENLTGQVMPDPANLVPAIERYVGRTVEWDPHRVTVDGTDVVVISVEPPRAGDRIRTLQRAYQGSDGKQVEDGTVFVRYPGRTDRARKEDIEALQDRLVLGTAAPEIELDVSWASGEPRAFCVDTGPEAIEQWTASTGHELKASVPTVSAYNFGNTGVTRGAVDKYKAKIAEYLEDTPQHLPAIVRRWLVQGALEGASWAWVLSARNPTEASIAGISIRIKLPVGLEAYSLPPQAPTIKRPEFEPDSLISSMMLAGVPYQLPHDNSVDVLASLNSDVSVEQRTDGWEILYERGRLHAGRLTEFEPVVFVTAEPEGTEFELEIDVAASSATGHKQERVTVTAVGGAISPLLVVPARQRTVGEGRVDQ</sequence>
<evidence type="ECO:0000313" key="3">
    <source>
        <dbReference type="Proteomes" id="UP001595900"/>
    </source>
</evidence>
<name>A0ABV8Q6B3_9MICO</name>
<dbReference type="RefSeq" id="WP_390227924.1">
    <property type="nucleotide sequence ID" value="NZ_JBHSCN010000004.1"/>
</dbReference>
<comment type="caution">
    <text evidence="2">The sequence shown here is derived from an EMBL/GenBank/DDBJ whole genome shotgun (WGS) entry which is preliminary data.</text>
</comment>
<dbReference type="InterPro" id="IPR007421">
    <property type="entry name" value="Schlafen_AlbA_2_dom"/>
</dbReference>
<keyword evidence="3" id="KW-1185">Reference proteome</keyword>
<feature type="domain" description="Schlafen AlbA-2" evidence="1">
    <location>
        <begin position="32"/>
        <end position="169"/>
    </location>
</feature>
<reference evidence="3" key="1">
    <citation type="journal article" date="2019" name="Int. J. Syst. Evol. Microbiol.">
        <title>The Global Catalogue of Microorganisms (GCM) 10K type strain sequencing project: providing services to taxonomists for standard genome sequencing and annotation.</title>
        <authorList>
            <consortium name="The Broad Institute Genomics Platform"/>
            <consortium name="The Broad Institute Genome Sequencing Center for Infectious Disease"/>
            <person name="Wu L."/>
            <person name="Ma J."/>
        </authorList>
    </citation>
    <scope>NUCLEOTIDE SEQUENCE [LARGE SCALE GENOMIC DNA]</scope>
    <source>
        <strain evidence="3">CGMCC 1.10363</strain>
    </source>
</reference>
<organism evidence="2 3">
    <name type="scientific">Gryllotalpicola reticulitermitis</name>
    <dbReference type="NCBI Taxonomy" id="1184153"/>
    <lineage>
        <taxon>Bacteria</taxon>
        <taxon>Bacillati</taxon>
        <taxon>Actinomycetota</taxon>
        <taxon>Actinomycetes</taxon>
        <taxon>Micrococcales</taxon>
        <taxon>Microbacteriaceae</taxon>
        <taxon>Gryllotalpicola</taxon>
    </lineage>
</organism>
<proteinExistence type="predicted"/>
<evidence type="ECO:0000313" key="2">
    <source>
        <dbReference type="EMBL" id="MFC4242960.1"/>
    </source>
</evidence>
<dbReference type="EMBL" id="JBHSCN010000004">
    <property type="protein sequence ID" value="MFC4242960.1"/>
    <property type="molecule type" value="Genomic_DNA"/>
</dbReference>
<gene>
    <name evidence="2" type="ORF">ACFOYW_06220</name>
</gene>
<dbReference type="Proteomes" id="UP001595900">
    <property type="component" value="Unassembled WGS sequence"/>
</dbReference>
<evidence type="ECO:0000259" key="1">
    <source>
        <dbReference type="Pfam" id="PF04326"/>
    </source>
</evidence>
<accession>A0ABV8Q6B3</accession>
<dbReference type="Pfam" id="PF04326">
    <property type="entry name" value="SLFN_AlbA_2"/>
    <property type="match status" value="1"/>
</dbReference>
<protein>
    <submittedName>
        <fullName evidence="2">RNA-binding domain-containing protein</fullName>
    </submittedName>
</protein>